<evidence type="ECO:0000313" key="1">
    <source>
        <dbReference type="EMBL" id="MFD1674396.1"/>
    </source>
</evidence>
<dbReference type="EMBL" id="JBHUCX010000020">
    <property type="protein sequence ID" value="MFD1674396.1"/>
    <property type="molecule type" value="Genomic_DNA"/>
</dbReference>
<proteinExistence type="predicted"/>
<comment type="caution">
    <text evidence="1">The sequence shown here is derived from an EMBL/GenBank/DDBJ whole genome shotgun (WGS) entry which is preliminary data.</text>
</comment>
<dbReference type="Proteomes" id="UP001597079">
    <property type="component" value="Unassembled WGS sequence"/>
</dbReference>
<gene>
    <name evidence="1" type="ORF">ACFSB2_06715</name>
</gene>
<reference evidence="2" key="1">
    <citation type="journal article" date="2019" name="Int. J. Syst. Evol. Microbiol.">
        <title>The Global Catalogue of Microorganisms (GCM) 10K type strain sequencing project: providing services to taxonomists for standard genome sequencing and annotation.</title>
        <authorList>
            <consortium name="The Broad Institute Genomics Platform"/>
            <consortium name="The Broad Institute Genome Sequencing Center for Infectious Disease"/>
            <person name="Wu L."/>
            <person name="Ma J."/>
        </authorList>
    </citation>
    <scope>NUCLEOTIDE SEQUENCE [LARGE SCALE GENOMIC DNA]</scope>
    <source>
        <strain evidence="2">CGMCC 1.12286</strain>
    </source>
</reference>
<evidence type="ECO:0000313" key="2">
    <source>
        <dbReference type="Proteomes" id="UP001597079"/>
    </source>
</evidence>
<accession>A0ABW4JDB8</accession>
<dbReference type="RefSeq" id="WP_377942602.1">
    <property type="nucleotide sequence ID" value="NZ_JBHUCX010000020.1"/>
</dbReference>
<sequence length="132" mass="15179">MFGIEENKDIHMIELQKLREVSVGQQRKLVRWMLFLLGPTPEKMGELVMGEPALQKALTTLEFLSQDREARELYESRQKAMNDWISNIEGAREEGREEGKAEVARRMLSKGMSIEDVAELTGLGVMEIERLQ</sequence>
<protein>
    <submittedName>
        <fullName evidence="1">Rpn family recombination-promoting nuclease/putative transposase</fullName>
    </submittedName>
</protein>
<dbReference type="InterPro" id="IPR010106">
    <property type="entry name" value="RpnA"/>
</dbReference>
<name>A0ABW4JDB8_9BACL</name>
<dbReference type="NCBIfam" id="TIGR01784">
    <property type="entry name" value="T_den_put_tspse"/>
    <property type="match status" value="1"/>
</dbReference>
<keyword evidence="2" id="KW-1185">Reference proteome</keyword>
<dbReference type="Pfam" id="PF12784">
    <property type="entry name" value="PDDEXK_2"/>
    <property type="match status" value="1"/>
</dbReference>
<organism evidence="1 2">
    <name type="scientific">Alicyclobacillus fodiniaquatilis</name>
    <dbReference type="NCBI Taxonomy" id="1661150"/>
    <lineage>
        <taxon>Bacteria</taxon>
        <taxon>Bacillati</taxon>
        <taxon>Bacillota</taxon>
        <taxon>Bacilli</taxon>
        <taxon>Bacillales</taxon>
        <taxon>Alicyclobacillaceae</taxon>
        <taxon>Alicyclobacillus</taxon>
    </lineage>
</organism>